<dbReference type="InterPro" id="IPR050834">
    <property type="entry name" value="Glycosyltransf_2"/>
</dbReference>
<dbReference type="PANTHER" id="PTHR43685:SF12">
    <property type="entry name" value="GLYCOSYL TRANSFERASE FAMILY 2"/>
    <property type="match status" value="1"/>
</dbReference>
<name>A0A4Z0C4V2_9BURK</name>
<dbReference type="CDD" id="cd00761">
    <property type="entry name" value="Glyco_tranf_GTA_type"/>
    <property type="match status" value="1"/>
</dbReference>
<dbReference type="Proteomes" id="UP000298180">
    <property type="component" value="Unassembled WGS sequence"/>
</dbReference>
<evidence type="ECO:0000313" key="3">
    <source>
        <dbReference type="EMBL" id="TFZ05408.1"/>
    </source>
</evidence>
<evidence type="ECO:0000256" key="1">
    <source>
        <dbReference type="SAM" id="MobiDB-lite"/>
    </source>
</evidence>
<dbReference type="EMBL" id="SMLM01000001">
    <property type="protein sequence ID" value="TFZ05408.1"/>
    <property type="molecule type" value="Genomic_DNA"/>
</dbReference>
<dbReference type="SUPFAM" id="SSF53448">
    <property type="entry name" value="Nucleotide-diphospho-sugar transferases"/>
    <property type="match status" value="1"/>
</dbReference>
<dbReference type="GO" id="GO:0016740">
    <property type="term" value="F:transferase activity"/>
    <property type="evidence" value="ECO:0007669"/>
    <property type="project" value="UniProtKB-KW"/>
</dbReference>
<comment type="caution">
    <text evidence="3">The sequence shown here is derived from an EMBL/GenBank/DDBJ whole genome shotgun (WGS) entry which is preliminary data.</text>
</comment>
<keyword evidence="3" id="KW-0808">Transferase</keyword>
<accession>A0A4Z0C4V2</accession>
<reference evidence="3 4" key="1">
    <citation type="submission" date="2019-03" db="EMBL/GenBank/DDBJ databases">
        <title>Ramlibacter henchirensis DSM 14656, whole genome shotgun sequence.</title>
        <authorList>
            <person name="Zhang X."/>
            <person name="Feng G."/>
            <person name="Zhu H."/>
        </authorList>
    </citation>
    <scope>NUCLEOTIDE SEQUENCE [LARGE SCALE GENOMIC DNA]</scope>
    <source>
        <strain evidence="3 4">DSM 14656</strain>
    </source>
</reference>
<dbReference type="OrthoDB" id="433681at2"/>
<sequence>MQPVGFHVLDVQPAVAHGPVREVLDLGGGAAAGQHAGGQQQQQTSAHRLLLHCSVSVEDSAAVRGRSSRPAGGKRRSAAFAGYGRAARSPAIASAPQTNLDAHSPNGPVNVRRRVGAAILIARLAEVSELESQGAPHASSGRPPVKLSVILPCFNGSATLTVQLEALTRQEWAGGWEVIAVDNGSTDNSVEIVKRYEHRLPDLKIVQAYTPGTKRLGVPHSYNTGIKAASGDAFVFCEADDEVAAGWLQAMGEALAEHPFVVGRLEHRKLNPEWLHPPYGDGYQYAGLSRARTPPYLESASAASFGLRRSLYTQLGPLSLDFPMGHDQEYSWRAQVAGHALHFEPRAVVHYREKTRWRDRFRQGRNWGWDSHRIEQHYGAPTPRFALPRQGLHMVRLLPAGIAVALWAATGRTGGRRQLAEWIFNFGWAVGKARALLARPAQANPITAPRAADELNGPATASHPGGR</sequence>
<dbReference type="Pfam" id="PF00535">
    <property type="entry name" value="Glycos_transf_2"/>
    <property type="match status" value="1"/>
</dbReference>
<feature type="region of interest" description="Disordered" evidence="1">
    <location>
        <begin position="448"/>
        <end position="467"/>
    </location>
</feature>
<protein>
    <submittedName>
        <fullName evidence="3">Glycosyltransferase family 2 protein</fullName>
    </submittedName>
</protein>
<dbReference type="PANTHER" id="PTHR43685">
    <property type="entry name" value="GLYCOSYLTRANSFERASE"/>
    <property type="match status" value="1"/>
</dbReference>
<dbReference type="AlphaFoldDB" id="A0A4Z0C4V2"/>
<proteinExistence type="predicted"/>
<keyword evidence="4" id="KW-1185">Reference proteome</keyword>
<evidence type="ECO:0000313" key="4">
    <source>
        <dbReference type="Proteomes" id="UP000298180"/>
    </source>
</evidence>
<dbReference type="InterPro" id="IPR001173">
    <property type="entry name" value="Glyco_trans_2-like"/>
</dbReference>
<evidence type="ECO:0000259" key="2">
    <source>
        <dbReference type="Pfam" id="PF00535"/>
    </source>
</evidence>
<feature type="domain" description="Glycosyltransferase 2-like" evidence="2">
    <location>
        <begin position="148"/>
        <end position="293"/>
    </location>
</feature>
<gene>
    <name evidence="3" type="ORF">EZ313_01675</name>
</gene>
<dbReference type="InterPro" id="IPR029044">
    <property type="entry name" value="Nucleotide-diphossugar_trans"/>
</dbReference>
<dbReference type="Gene3D" id="3.90.550.10">
    <property type="entry name" value="Spore Coat Polysaccharide Biosynthesis Protein SpsA, Chain A"/>
    <property type="match status" value="1"/>
</dbReference>
<organism evidence="3 4">
    <name type="scientific">Ramlibacter henchirensis</name>
    <dbReference type="NCBI Taxonomy" id="204072"/>
    <lineage>
        <taxon>Bacteria</taxon>
        <taxon>Pseudomonadati</taxon>
        <taxon>Pseudomonadota</taxon>
        <taxon>Betaproteobacteria</taxon>
        <taxon>Burkholderiales</taxon>
        <taxon>Comamonadaceae</taxon>
        <taxon>Ramlibacter</taxon>
    </lineage>
</organism>